<proteinExistence type="predicted"/>
<dbReference type="Pfam" id="PF13568">
    <property type="entry name" value="OMP_b-brl_2"/>
    <property type="match status" value="1"/>
</dbReference>
<dbReference type="RefSeq" id="WP_089709037.1">
    <property type="nucleotide sequence ID" value="NZ_FMAR01000002.1"/>
</dbReference>
<reference evidence="3 4" key="1">
    <citation type="submission" date="2016-08" db="EMBL/GenBank/DDBJ databases">
        <authorList>
            <person name="Seilhamer J.J."/>
        </authorList>
    </citation>
    <scope>NUCLEOTIDE SEQUENCE [LARGE SCALE GENOMIC DNA]</scope>
    <source>
        <strain evidence="3 4">A37T2</strain>
    </source>
</reference>
<feature type="signal peptide" evidence="1">
    <location>
        <begin position="1"/>
        <end position="20"/>
    </location>
</feature>
<dbReference type="AlphaFoldDB" id="A0A1C4AB93"/>
<evidence type="ECO:0000313" key="4">
    <source>
        <dbReference type="Proteomes" id="UP000242818"/>
    </source>
</evidence>
<dbReference type="STRING" id="1335309.GA0116948_10248"/>
<feature type="chain" id="PRO_5008688631" evidence="1">
    <location>
        <begin position="21"/>
        <end position="245"/>
    </location>
</feature>
<protein>
    <submittedName>
        <fullName evidence="3">Outer membrane protein beta-barrel domain-containing protein</fullName>
    </submittedName>
</protein>
<keyword evidence="4" id="KW-1185">Reference proteome</keyword>
<organism evidence="3 4">
    <name type="scientific">Chitinophaga costaii</name>
    <dbReference type="NCBI Taxonomy" id="1335309"/>
    <lineage>
        <taxon>Bacteria</taxon>
        <taxon>Pseudomonadati</taxon>
        <taxon>Bacteroidota</taxon>
        <taxon>Chitinophagia</taxon>
        <taxon>Chitinophagales</taxon>
        <taxon>Chitinophagaceae</taxon>
        <taxon>Chitinophaga</taxon>
    </lineage>
</organism>
<sequence>MIKKIMFTVGALVIAGASFAQSTTTTSTSEEAPTHVRFGIKGGFSLANISNSNNGSSDKDKSLAAWNAGVIVDLPLSPILSLQPGVFYSSKGAKVESGNRGSVTDPYYKFTTNPQYIEVPINFVMKVPLGDDKNNFFVGLGPYVAFGVAGKNKWKSTLADITTSGSTSIKWDDDSPLNTGDSNQGYDKYKRFDWGGNLMVGFEFSGVLVSAEYGLGFNKIYSGSDDQRNDSGKNRVFRVSVGYLF</sequence>
<dbReference type="InterPro" id="IPR025665">
    <property type="entry name" value="Beta-barrel_OMP_2"/>
</dbReference>
<accession>A0A1C4AB93</accession>
<dbReference type="EMBL" id="FMAR01000002">
    <property type="protein sequence ID" value="SCB91751.1"/>
    <property type="molecule type" value="Genomic_DNA"/>
</dbReference>
<evidence type="ECO:0000256" key="1">
    <source>
        <dbReference type="SAM" id="SignalP"/>
    </source>
</evidence>
<feature type="domain" description="Outer membrane protein beta-barrel" evidence="2">
    <location>
        <begin position="19"/>
        <end position="221"/>
    </location>
</feature>
<gene>
    <name evidence="3" type="ORF">GA0116948_10248</name>
</gene>
<evidence type="ECO:0000259" key="2">
    <source>
        <dbReference type="Pfam" id="PF13568"/>
    </source>
</evidence>
<evidence type="ECO:0000313" key="3">
    <source>
        <dbReference type="EMBL" id="SCB91751.1"/>
    </source>
</evidence>
<dbReference type="Proteomes" id="UP000242818">
    <property type="component" value="Unassembled WGS sequence"/>
</dbReference>
<dbReference type="OrthoDB" id="1150878at2"/>
<name>A0A1C4AB93_9BACT</name>
<keyword evidence="1" id="KW-0732">Signal</keyword>